<dbReference type="InterPro" id="IPR000847">
    <property type="entry name" value="LysR_HTH_N"/>
</dbReference>
<dbReference type="InterPro" id="IPR005119">
    <property type="entry name" value="LysR_subst-bd"/>
</dbReference>
<evidence type="ECO:0000256" key="1">
    <source>
        <dbReference type="ARBA" id="ARBA00009437"/>
    </source>
</evidence>
<evidence type="ECO:0000313" key="9">
    <source>
        <dbReference type="Proteomes" id="UP000520770"/>
    </source>
</evidence>
<dbReference type="PANTHER" id="PTHR30537:SF5">
    <property type="entry name" value="HTH-TYPE TRANSCRIPTIONAL ACTIVATOR TTDR-RELATED"/>
    <property type="match status" value="1"/>
</dbReference>
<dbReference type="Proteomes" id="UP000524535">
    <property type="component" value="Unassembled WGS sequence"/>
</dbReference>
<dbReference type="PROSITE" id="PS50931">
    <property type="entry name" value="HTH_LYSR"/>
    <property type="match status" value="1"/>
</dbReference>
<evidence type="ECO:0000313" key="10">
    <source>
        <dbReference type="Proteomes" id="UP000524535"/>
    </source>
</evidence>
<evidence type="ECO:0000256" key="4">
    <source>
        <dbReference type="ARBA" id="ARBA00023163"/>
    </source>
</evidence>
<feature type="domain" description="HTH lysR-type" evidence="5">
    <location>
        <begin position="3"/>
        <end position="60"/>
    </location>
</feature>
<evidence type="ECO:0000313" key="8">
    <source>
        <dbReference type="EMBL" id="MBB4449396.1"/>
    </source>
</evidence>
<proteinExistence type="inferred from homology"/>
<dbReference type="EMBL" id="JACIGW010000004">
    <property type="protein sequence ID" value="MBB4349812.1"/>
    <property type="molecule type" value="Genomic_DNA"/>
</dbReference>
<organism evidence="7 10">
    <name type="scientific">Aliirhizobium cellulosilyticum</name>
    <dbReference type="NCBI Taxonomy" id="393664"/>
    <lineage>
        <taxon>Bacteria</taxon>
        <taxon>Pseudomonadati</taxon>
        <taxon>Pseudomonadota</taxon>
        <taxon>Alphaproteobacteria</taxon>
        <taxon>Hyphomicrobiales</taxon>
        <taxon>Rhizobiaceae</taxon>
        <taxon>Aliirhizobium</taxon>
    </lineage>
</organism>
<dbReference type="EMBL" id="JACIHM010000014">
    <property type="protein sequence ID" value="MBB4449396.1"/>
    <property type="molecule type" value="Genomic_DNA"/>
</dbReference>
<dbReference type="GO" id="GO:0006351">
    <property type="term" value="P:DNA-templated transcription"/>
    <property type="evidence" value="ECO:0007669"/>
    <property type="project" value="TreeGrafter"/>
</dbReference>
<dbReference type="SUPFAM" id="SSF46785">
    <property type="entry name" value="Winged helix' DNA-binding domain"/>
    <property type="match status" value="1"/>
</dbReference>
<dbReference type="Gene3D" id="3.40.190.290">
    <property type="match status" value="1"/>
</dbReference>
<keyword evidence="3 7" id="KW-0238">DNA-binding</keyword>
<dbReference type="InterPro" id="IPR036388">
    <property type="entry name" value="WH-like_DNA-bd_sf"/>
</dbReference>
<dbReference type="EMBL" id="JACIGY010000014">
    <property type="protein sequence ID" value="MBB4414758.1"/>
    <property type="molecule type" value="Genomic_DNA"/>
</dbReference>
<keyword evidence="2" id="KW-0805">Transcription regulation</keyword>
<sequence length="310" mass="33520">MLDRIAGMEVFARIAAIGSLSGAARALGMSPTMATKHMAALEDRLGVKLLHRTTRKITLNEAGRRYLESVERILSELSEADATAAAERMEVSGTLRVNVPVSFGVREIVPLLAEFAELHPALSVDLGLSDRTVDLVEEGWDIAIRIGRIEDQSLIARKIARCRMLVAASPAYLARRPIPRSVSELGSHNCLGYTLSSSVGPDRWRFGLDGSIIVPVTGNLHANNGDALVAAALAGQGMIYQPTFLVGDEIRAGRLVSVTLDEPLMELPGVFAIYASNRRPPAKVRAFIDFLAGKFAPAPRWDRDLPTSAE</sequence>
<dbReference type="GO" id="GO:0043565">
    <property type="term" value="F:sequence-specific DNA binding"/>
    <property type="evidence" value="ECO:0007669"/>
    <property type="project" value="TreeGrafter"/>
</dbReference>
<dbReference type="InterPro" id="IPR058163">
    <property type="entry name" value="LysR-type_TF_proteobact-type"/>
</dbReference>
<evidence type="ECO:0000259" key="5">
    <source>
        <dbReference type="PROSITE" id="PS50931"/>
    </source>
</evidence>
<evidence type="ECO:0000256" key="3">
    <source>
        <dbReference type="ARBA" id="ARBA00023125"/>
    </source>
</evidence>
<dbReference type="SUPFAM" id="SSF53850">
    <property type="entry name" value="Periplasmic binding protein-like II"/>
    <property type="match status" value="1"/>
</dbReference>
<dbReference type="Proteomes" id="UP000520770">
    <property type="component" value="Unassembled WGS sequence"/>
</dbReference>
<dbReference type="PANTHER" id="PTHR30537">
    <property type="entry name" value="HTH-TYPE TRANSCRIPTIONAL REGULATOR"/>
    <property type="match status" value="1"/>
</dbReference>
<name>A0A7W6TL19_9HYPH</name>
<keyword evidence="4" id="KW-0804">Transcription</keyword>
<dbReference type="GO" id="GO:0003700">
    <property type="term" value="F:DNA-binding transcription factor activity"/>
    <property type="evidence" value="ECO:0007669"/>
    <property type="project" value="InterPro"/>
</dbReference>
<comment type="similarity">
    <text evidence="1">Belongs to the LysR transcriptional regulatory family.</text>
</comment>
<evidence type="ECO:0000256" key="2">
    <source>
        <dbReference type="ARBA" id="ARBA00023015"/>
    </source>
</evidence>
<evidence type="ECO:0000313" key="7">
    <source>
        <dbReference type="EMBL" id="MBB4414758.1"/>
    </source>
</evidence>
<reference evidence="9 10" key="1">
    <citation type="submission" date="2020-08" db="EMBL/GenBank/DDBJ databases">
        <title>Genomic Encyclopedia of Type Strains, Phase IV (KMG-V): Genome sequencing to study the core and pangenomes of soil and plant-associated prokaryotes.</title>
        <authorList>
            <person name="Whitman W."/>
        </authorList>
    </citation>
    <scope>NUCLEOTIDE SEQUENCE [LARGE SCALE GENOMIC DNA]</scope>
    <source>
        <strain evidence="7 10">SEMIA 444</strain>
        <strain evidence="6 9">SEMIA 448</strain>
        <strain evidence="8 11">SEMIA 452</strain>
    </source>
</reference>
<comment type="caution">
    <text evidence="7">The sequence shown here is derived from an EMBL/GenBank/DDBJ whole genome shotgun (WGS) entry which is preliminary data.</text>
</comment>
<dbReference type="CDD" id="cd08422">
    <property type="entry name" value="PBP2_CrgA_like"/>
    <property type="match status" value="1"/>
</dbReference>
<dbReference type="InterPro" id="IPR036390">
    <property type="entry name" value="WH_DNA-bd_sf"/>
</dbReference>
<dbReference type="Proteomes" id="UP000576087">
    <property type="component" value="Unassembled WGS sequence"/>
</dbReference>
<dbReference type="FunFam" id="3.40.190.290:FF:000001">
    <property type="entry name" value="Transcriptional regulator, LysR family"/>
    <property type="match status" value="1"/>
</dbReference>
<evidence type="ECO:0000313" key="11">
    <source>
        <dbReference type="Proteomes" id="UP000576087"/>
    </source>
</evidence>
<dbReference type="Pfam" id="PF03466">
    <property type="entry name" value="LysR_substrate"/>
    <property type="match status" value="1"/>
</dbReference>
<evidence type="ECO:0000313" key="6">
    <source>
        <dbReference type="EMBL" id="MBB4349812.1"/>
    </source>
</evidence>
<dbReference type="RefSeq" id="WP_183825730.1">
    <property type="nucleotide sequence ID" value="NZ_JACIGW010000004.1"/>
</dbReference>
<gene>
    <name evidence="7" type="ORF">GGE31_005304</name>
    <name evidence="6" type="ORF">GGE33_003575</name>
    <name evidence="8" type="ORF">GGE35_005250</name>
</gene>
<dbReference type="AlphaFoldDB" id="A0A7W6TL19"/>
<dbReference type="Pfam" id="PF00126">
    <property type="entry name" value="HTH_1"/>
    <property type="match status" value="1"/>
</dbReference>
<protein>
    <submittedName>
        <fullName evidence="7">DNA-binding transcriptional LysR family regulator</fullName>
    </submittedName>
</protein>
<dbReference type="FunFam" id="1.10.10.10:FF:000001">
    <property type="entry name" value="LysR family transcriptional regulator"/>
    <property type="match status" value="1"/>
</dbReference>
<accession>A0A7W6TL19</accession>
<keyword evidence="10" id="KW-1185">Reference proteome</keyword>
<dbReference type="Gene3D" id="1.10.10.10">
    <property type="entry name" value="Winged helix-like DNA-binding domain superfamily/Winged helix DNA-binding domain"/>
    <property type="match status" value="1"/>
</dbReference>